<accession>A0A919T1R0</accession>
<keyword evidence="2" id="KW-1185">Reference proteome</keyword>
<organism evidence="1 2">
    <name type="scientific">Winogradskya consettensis</name>
    <dbReference type="NCBI Taxonomy" id="113560"/>
    <lineage>
        <taxon>Bacteria</taxon>
        <taxon>Bacillati</taxon>
        <taxon>Actinomycetota</taxon>
        <taxon>Actinomycetes</taxon>
        <taxon>Micromonosporales</taxon>
        <taxon>Micromonosporaceae</taxon>
        <taxon>Winogradskya</taxon>
    </lineage>
</organism>
<proteinExistence type="predicted"/>
<reference evidence="1" key="1">
    <citation type="submission" date="2021-03" db="EMBL/GenBank/DDBJ databases">
        <title>Whole genome shotgun sequence of Actinoplanes consettensis NBRC 14913.</title>
        <authorList>
            <person name="Komaki H."/>
            <person name="Tamura T."/>
        </authorList>
    </citation>
    <scope>NUCLEOTIDE SEQUENCE</scope>
    <source>
        <strain evidence="1">NBRC 14913</strain>
    </source>
</reference>
<gene>
    <name evidence="1" type="ORF">Aco04nite_85000</name>
</gene>
<comment type="caution">
    <text evidence="1">The sequence shown here is derived from an EMBL/GenBank/DDBJ whole genome shotgun (WGS) entry which is preliminary data.</text>
</comment>
<name>A0A919T1R0_9ACTN</name>
<dbReference type="EMBL" id="BOQP01000052">
    <property type="protein sequence ID" value="GIM83112.1"/>
    <property type="molecule type" value="Genomic_DNA"/>
</dbReference>
<evidence type="ECO:0000313" key="1">
    <source>
        <dbReference type="EMBL" id="GIM83112.1"/>
    </source>
</evidence>
<protein>
    <submittedName>
        <fullName evidence="1">Uncharacterized protein</fullName>
    </submittedName>
</protein>
<evidence type="ECO:0000313" key="2">
    <source>
        <dbReference type="Proteomes" id="UP000680865"/>
    </source>
</evidence>
<dbReference type="Proteomes" id="UP000680865">
    <property type="component" value="Unassembled WGS sequence"/>
</dbReference>
<dbReference type="AlphaFoldDB" id="A0A919T1R0"/>
<sequence length="114" mass="11554">MVWLSAHIIGRLGEELRNGVAIAQGLLDRRQIQGLPLAVGGAAAAGDNLEEAQAGDAPPAHYEEIPYATSPYPVACCATSSWFAGTSNGGASTVTSASGALTGSIRVNASRRCG</sequence>